<dbReference type="Proteomes" id="UP000256661">
    <property type="component" value="Unassembled WGS sequence"/>
</dbReference>
<dbReference type="InterPro" id="IPR000873">
    <property type="entry name" value="AMP-dep_synth/lig_dom"/>
</dbReference>
<dbReference type="PANTHER" id="PTHR43767">
    <property type="entry name" value="LONG-CHAIN-FATTY-ACID--COA LIGASE"/>
    <property type="match status" value="1"/>
</dbReference>
<dbReference type="InterPro" id="IPR042099">
    <property type="entry name" value="ANL_N_sf"/>
</dbReference>
<dbReference type="PANTHER" id="PTHR43767:SF1">
    <property type="entry name" value="NONRIBOSOMAL PEPTIDE SYNTHASE PES1 (EUROFUNG)-RELATED"/>
    <property type="match status" value="1"/>
</dbReference>
<dbReference type="EMBL" id="QTTT01000001">
    <property type="protein sequence ID" value="REE95096.1"/>
    <property type="molecule type" value="Genomic_DNA"/>
</dbReference>
<dbReference type="Gene3D" id="3.40.50.12780">
    <property type="entry name" value="N-terminal domain of ligase-like"/>
    <property type="match status" value="1"/>
</dbReference>
<evidence type="ECO:0000313" key="3">
    <source>
        <dbReference type="Proteomes" id="UP000256661"/>
    </source>
</evidence>
<feature type="domain" description="AMP-dependent synthetase/ligase" evidence="1">
    <location>
        <begin position="13"/>
        <end position="120"/>
    </location>
</feature>
<protein>
    <submittedName>
        <fullName evidence="2">AMP-binding enzyme</fullName>
    </submittedName>
</protein>
<reference evidence="2 3" key="1">
    <citation type="submission" date="2018-08" db="EMBL/GenBank/DDBJ databases">
        <title>Sequencing the genomes of 1000 actinobacteria strains.</title>
        <authorList>
            <person name="Klenk H.-P."/>
        </authorList>
    </citation>
    <scope>NUCLEOTIDE SEQUENCE [LARGE SCALE GENOMIC DNA]</scope>
    <source>
        <strain evidence="2 3">DSM 43927</strain>
    </source>
</reference>
<dbReference type="AlphaFoldDB" id="A0A3D9SGQ7"/>
<dbReference type="InterPro" id="IPR050237">
    <property type="entry name" value="ATP-dep_AMP-bd_enzyme"/>
</dbReference>
<dbReference type="Pfam" id="PF00501">
    <property type="entry name" value="AMP-binding"/>
    <property type="match status" value="1"/>
</dbReference>
<sequence length="300" mass="30778">METVPAAVLDAVARQAARAPGKPALIDGADARALAYGELAALVPAVARGLARRGVRPGDLGGVHLDGARDLALAVYAVAAAGAVPLLLPAAASVDELARLLAAEEARFLFTSAALAGPALAATDRSYVRQVFSFGDVVGATPFTALPAPDRPGDDRPAVDPMRDLALRTPAGGFTHADRLAGIVRWSGSVEPAHTDVLVACATEFGHAAETWMGLIDLALTHGATFVAATGRGGPALLAAAEGHGATIAVTTPATLRSLVHDPTARRSAAGLRLVVIGHMPAEIEHDCRRRHGWSVTRCH</sequence>
<proteinExistence type="predicted"/>
<keyword evidence="3" id="KW-1185">Reference proteome</keyword>
<name>A0A3D9SGQ7_9ACTN</name>
<evidence type="ECO:0000259" key="1">
    <source>
        <dbReference type="Pfam" id="PF00501"/>
    </source>
</evidence>
<gene>
    <name evidence="2" type="ORF">DFJ69_0477</name>
</gene>
<comment type="caution">
    <text evidence="2">The sequence shown here is derived from an EMBL/GenBank/DDBJ whole genome shotgun (WGS) entry which is preliminary data.</text>
</comment>
<evidence type="ECO:0000313" key="2">
    <source>
        <dbReference type="EMBL" id="REE95096.1"/>
    </source>
</evidence>
<dbReference type="SUPFAM" id="SSF56801">
    <property type="entry name" value="Acetyl-CoA synthetase-like"/>
    <property type="match status" value="1"/>
</dbReference>
<organism evidence="2 3">
    <name type="scientific">Thermomonospora umbrina</name>
    <dbReference type="NCBI Taxonomy" id="111806"/>
    <lineage>
        <taxon>Bacteria</taxon>
        <taxon>Bacillati</taxon>
        <taxon>Actinomycetota</taxon>
        <taxon>Actinomycetes</taxon>
        <taxon>Streptosporangiales</taxon>
        <taxon>Thermomonosporaceae</taxon>
        <taxon>Thermomonospora</taxon>
    </lineage>
</organism>
<accession>A0A3D9SGQ7</accession>